<reference evidence="1" key="1">
    <citation type="submission" date="2020-05" db="EMBL/GenBank/DDBJ databases">
        <authorList>
            <consortium name="Genoscope - CEA"/>
            <person name="William W."/>
        </authorList>
    </citation>
    <scope>NUCLEOTIDE SEQUENCE [LARGE SCALE GENOMIC DNA]</scope>
    <source>
        <strain evidence="1">PCC 7821</strain>
    </source>
</reference>
<organism evidence="1 2">
    <name type="scientific">Planktothrix rubescens CCAP 1459/22</name>
    <dbReference type="NCBI Taxonomy" id="329571"/>
    <lineage>
        <taxon>Bacteria</taxon>
        <taxon>Bacillati</taxon>
        <taxon>Cyanobacteriota</taxon>
        <taxon>Cyanophyceae</taxon>
        <taxon>Oscillatoriophycideae</taxon>
        <taxon>Oscillatoriales</taxon>
        <taxon>Microcoleaceae</taxon>
        <taxon>Planktothrix</taxon>
    </lineage>
</organism>
<name>A0A6J7ZJ24_PLARU</name>
<comment type="caution">
    <text evidence="1">The sequence shown here is derived from an EMBL/GenBank/DDBJ whole genome shotgun (WGS) entry which is preliminary data.</text>
</comment>
<dbReference type="EMBL" id="CZCZ02000010">
    <property type="protein sequence ID" value="CAC5341972.1"/>
    <property type="molecule type" value="Genomic_DNA"/>
</dbReference>
<evidence type="ECO:0000313" key="1">
    <source>
        <dbReference type="EMBL" id="CAC5341972.1"/>
    </source>
</evidence>
<dbReference type="AlphaFoldDB" id="A0A6J7ZJ24"/>
<keyword evidence="2" id="KW-1185">Reference proteome</keyword>
<proteinExistence type="predicted"/>
<accession>A0A6J7ZJ24</accession>
<dbReference type="RefSeq" id="WP_158442143.1">
    <property type="nucleotide sequence ID" value="NZ_LR812491.1"/>
</dbReference>
<protein>
    <submittedName>
        <fullName evidence="1">Uncharacterized protein</fullName>
    </submittedName>
</protein>
<sequence length="55" mass="5894">MEASIYFVKGNSKKYLGSVSGGVWSGVVPQTGDMVVEIVAKGEIGYSYTAEFTVR</sequence>
<gene>
    <name evidence="1" type="ORF">PLAN_150080</name>
</gene>
<dbReference type="Proteomes" id="UP000196521">
    <property type="component" value="Unassembled WGS sequence"/>
</dbReference>
<evidence type="ECO:0000313" key="2">
    <source>
        <dbReference type="Proteomes" id="UP000196521"/>
    </source>
</evidence>